<dbReference type="SUPFAM" id="SSF47616">
    <property type="entry name" value="GST C-terminal domain-like"/>
    <property type="match status" value="1"/>
</dbReference>
<feature type="region of interest" description="Disordered" evidence="2">
    <location>
        <begin position="90"/>
        <end position="141"/>
    </location>
</feature>
<organism evidence="4 5">
    <name type="scientific">Rhynchosporium graminicola</name>
    <dbReference type="NCBI Taxonomy" id="2792576"/>
    <lineage>
        <taxon>Eukaryota</taxon>
        <taxon>Fungi</taxon>
        <taxon>Dikarya</taxon>
        <taxon>Ascomycota</taxon>
        <taxon>Pezizomycotina</taxon>
        <taxon>Leotiomycetes</taxon>
        <taxon>Helotiales</taxon>
        <taxon>Ploettnerulaceae</taxon>
        <taxon>Rhynchosporium</taxon>
    </lineage>
</organism>
<comment type="similarity">
    <text evidence="1">Belongs to the isochorismatase family.</text>
</comment>
<evidence type="ECO:0000256" key="1">
    <source>
        <dbReference type="ARBA" id="ARBA00006336"/>
    </source>
</evidence>
<dbReference type="InterPro" id="IPR036282">
    <property type="entry name" value="Glutathione-S-Trfase_C_sf"/>
</dbReference>
<feature type="compositionally biased region" description="Basic and acidic residues" evidence="2">
    <location>
        <begin position="342"/>
        <end position="354"/>
    </location>
</feature>
<dbReference type="InterPro" id="IPR057088">
    <property type="entry name" value="GLRG_09195_Thiored"/>
</dbReference>
<dbReference type="InterPro" id="IPR005123">
    <property type="entry name" value="Oxoglu/Fe-dep_dioxygenase_dom"/>
</dbReference>
<dbReference type="InterPro" id="IPR027450">
    <property type="entry name" value="AlkB-like"/>
</dbReference>
<dbReference type="PANTHER" id="PTHR31212:SF5">
    <property type="entry name" value="ISOCHORISMATASE FAMILY PROTEIN FAMILY (AFU_ORTHOLOGUE AFUA_3G14500)"/>
    <property type="match status" value="1"/>
</dbReference>
<dbReference type="Gene3D" id="2.60.120.590">
    <property type="entry name" value="Alpha-ketoglutarate-dependent dioxygenase AlkB-like"/>
    <property type="match status" value="1"/>
</dbReference>
<dbReference type="PROSITE" id="PS51471">
    <property type="entry name" value="FE2OG_OXY"/>
    <property type="match status" value="1"/>
</dbReference>
<proteinExistence type="inferred from homology"/>
<dbReference type="Gene3D" id="3.40.50.850">
    <property type="entry name" value="Isochorismatase-like"/>
    <property type="match status" value="1"/>
</dbReference>
<keyword evidence="5" id="KW-1185">Reference proteome</keyword>
<dbReference type="GO" id="GO:0051213">
    <property type="term" value="F:dioxygenase activity"/>
    <property type="evidence" value="ECO:0007669"/>
    <property type="project" value="InterPro"/>
</dbReference>
<feature type="compositionally biased region" description="Polar residues" evidence="2">
    <location>
        <begin position="399"/>
        <end position="413"/>
    </location>
</feature>
<evidence type="ECO:0000313" key="4">
    <source>
        <dbReference type="EMBL" id="CZS88098.1"/>
    </source>
</evidence>
<feature type="region of interest" description="Disordered" evidence="2">
    <location>
        <begin position="278"/>
        <end position="447"/>
    </location>
</feature>
<dbReference type="Pfam" id="PF24470">
    <property type="entry name" value="Thiored_Isochorism"/>
    <property type="match status" value="1"/>
</dbReference>
<reference evidence="5" key="1">
    <citation type="submission" date="2016-03" db="EMBL/GenBank/DDBJ databases">
        <authorList>
            <person name="Ploux O."/>
        </authorList>
    </citation>
    <scope>NUCLEOTIDE SEQUENCE [LARGE SCALE GENOMIC DNA]</scope>
    <source>
        <strain evidence="5">UK7</strain>
    </source>
</reference>
<feature type="compositionally biased region" description="Pro residues" evidence="2">
    <location>
        <begin position="284"/>
        <end position="295"/>
    </location>
</feature>
<accession>A0A1E1JQN1</accession>
<evidence type="ECO:0000259" key="3">
    <source>
        <dbReference type="PROSITE" id="PS51471"/>
    </source>
</evidence>
<feature type="compositionally biased region" description="Polar residues" evidence="2">
    <location>
        <begin position="125"/>
        <end position="134"/>
    </location>
</feature>
<dbReference type="GO" id="GO:0006307">
    <property type="term" value="P:DNA alkylation repair"/>
    <property type="evidence" value="ECO:0007669"/>
    <property type="project" value="InterPro"/>
</dbReference>
<feature type="compositionally biased region" description="Polar residues" evidence="2">
    <location>
        <begin position="426"/>
        <end position="439"/>
    </location>
</feature>
<dbReference type="InterPro" id="IPR000868">
    <property type="entry name" value="Isochorismatase-like_dom"/>
</dbReference>
<dbReference type="InterPro" id="IPR036380">
    <property type="entry name" value="Isochorismatase-like_sf"/>
</dbReference>
<feature type="compositionally biased region" description="Polar residues" evidence="2">
    <location>
        <begin position="299"/>
        <end position="311"/>
    </location>
</feature>
<sequence>MFKIDAQSLPFVQTRSALLVLDLQNDFVGSDAILPVRSPAGFVDRIVRLVPDFRATGNVIWIRSLFQESRPVNEEYGESESLITDAELKIKNNGDNGDDADNNARGMSPRRSSSEIQDGSKKTSESNGYSSETSPGGALDKMGDPVMETFLSVKPGKHPQVVLAMSSKTNFVQEALVAVDVTKDLIFQKTWYSAFRDGSLVQTLRAKFVTEIFICGVLTNISVFATAMDAARHGYTITIIDDCVGYRSRSRHEEALRQLVEFTGCEIVSSTVLAKKLQVKAKGRPPPPNSQPRPGPRGENSSLDELMSSLNVRKDRSAGKQRETSVPIPHSLVTAESPGYSRRAESNEVGHLQDIKIPSRPADGESKNRDRVRQKIRTRRRPSNPSQPSSKESGAAEPSSGQSHLSIVETSDAGTKVPEDLPKSVGQATDMTSSSTQTEALKPDSKAEEFDMASLTASMSAVAVNTDYVIEQDSSSEDAFPVLCEGDTTIIKNILDDKIADNIYEQIRDEVRWQTMSHQGGEVPRLVAVQGSLAGDGSIPIYRHPADESPPLLPFSATVSLIRKEVEKHLGHEVNHVLIQMYRTGSDYISEHSDKTLDIVPDTFIANVSLGAQRTMVFRTKRRKGSKKKGSDAAIENVVEPRQTQRAGLPHNSMCKMGLLTNERWLHGIRQDKRLASEKMAEELAYQGGRISLTFRLIGTYLDKDQTKIWGQGAVAKTKEKARTVLNGNTSEAEQMIRAFGNENQSTEFDWKEFYGIGFDVLHLSNTRKLFLSADAVANLRVKLYLAEKNIDWIEDSLSPAFTWKDGSLNQGAPEIPESLPIKFVDNDISKTTVVGDFAIMLYLDTIYGYKTSLSPKSQVDIGRQYTRLQQSTLLVKRWRAQPFHVKHFQTELRIWEGYALEAPYIAGSTISVADFAVFAVLEEIRQEWKNAEGVHNVVAWYFRIRYRDSVMKVMGPLDESSRQREAALNVYPGVRRWEDDTE</sequence>
<dbReference type="CDD" id="cd00431">
    <property type="entry name" value="cysteine_hydrolases"/>
    <property type="match status" value="1"/>
</dbReference>
<dbReference type="InterPro" id="IPR037151">
    <property type="entry name" value="AlkB-like_sf"/>
</dbReference>
<dbReference type="PANTHER" id="PTHR31212">
    <property type="entry name" value="ALPHA-KETOGLUTARATE-DEPENDENT DIOXYGENASE ALKB HOMOLOG 3"/>
    <property type="match status" value="1"/>
</dbReference>
<dbReference type="InterPro" id="IPR032854">
    <property type="entry name" value="ALKBH3"/>
</dbReference>
<dbReference type="Proteomes" id="UP000178129">
    <property type="component" value="Unassembled WGS sequence"/>
</dbReference>
<protein>
    <recommendedName>
        <fullName evidence="3">Fe2OG dioxygenase domain-containing protein</fullName>
    </recommendedName>
</protein>
<dbReference type="Gene3D" id="1.20.1050.10">
    <property type="match status" value="1"/>
</dbReference>
<dbReference type="SUPFAM" id="SSF52499">
    <property type="entry name" value="Isochorismatase-like hydrolases"/>
    <property type="match status" value="1"/>
</dbReference>
<dbReference type="InParanoid" id="A0A1E1JQN1"/>
<dbReference type="EMBL" id="FJUW01000001">
    <property type="protein sequence ID" value="CZS88098.1"/>
    <property type="molecule type" value="Genomic_DNA"/>
</dbReference>
<dbReference type="SUPFAM" id="SSF51197">
    <property type="entry name" value="Clavaminate synthase-like"/>
    <property type="match status" value="1"/>
</dbReference>
<gene>
    <name evidence="4" type="ORF">RCO7_01066</name>
</gene>
<name>A0A1E1JQN1_9HELO</name>
<evidence type="ECO:0000313" key="5">
    <source>
        <dbReference type="Proteomes" id="UP000178129"/>
    </source>
</evidence>
<dbReference type="STRING" id="914237.A0A1E1JQN1"/>
<comment type="caution">
    <text evidence="4">The sequence shown here is derived from an EMBL/GenBank/DDBJ whole genome shotgun (WGS) entry which is preliminary data.</text>
</comment>
<dbReference type="Pfam" id="PF13532">
    <property type="entry name" value="2OG-FeII_Oxy_2"/>
    <property type="match status" value="1"/>
</dbReference>
<evidence type="ECO:0000256" key="2">
    <source>
        <dbReference type="SAM" id="MobiDB-lite"/>
    </source>
</evidence>
<feature type="compositionally biased region" description="Basic and acidic residues" evidence="2">
    <location>
        <begin position="312"/>
        <end position="323"/>
    </location>
</feature>
<dbReference type="AlphaFoldDB" id="A0A1E1JQN1"/>
<dbReference type="Pfam" id="PF00857">
    <property type="entry name" value="Isochorismatase"/>
    <property type="match status" value="1"/>
</dbReference>
<feature type="domain" description="Fe2OG dioxygenase" evidence="3">
    <location>
        <begin position="573"/>
        <end position="699"/>
    </location>
</feature>
<feature type="compositionally biased region" description="Basic and acidic residues" evidence="2">
    <location>
        <begin position="362"/>
        <end position="373"/>
    </location>
</feature>